<evidence type="ECO:0000313" key="2">
    <source>
        <dbReference type="EMBL" id="RVX04208.1"/>
    </source>
</evidence>
<dbReference type="AlphaFoldDB" id="A0A438J5I0"/>
<evidence type="ECO:0008006" key="4">
    <source>
        <dbReference type="Google" id="ProtNLM"/>
    </source>
</evidence>
<dbReference type="InterPro" id="IPR036457">
    <property type="entry name" value="PPM-type-like_dom_sf"/>
</dbReference>
<accession>A0A438J5I0</accession>
<comment type="caution">
    <text evidence="2">The sequence shown here is derived from an EMBL/GenBank/DDBJ whole genome shotgun (WGS) entry which is preliminary data.</text>
</comment>
<evidence type="ECO:0000256" key="1">
    <source>
        <dbReference type="SAM" id="MobiDB-lite"/>
    </source>
</evidence>
<proteinExistence type="predicted"/>
<gene>
    <name evidence="2" type="ORF">CK203_015697</name>
</gene>
<reference evidence="2 3" key="1">
    <citation type="journal article" date="2018" name="PLoS Genet.">
        <title>Population sequencing reveals clonal diversity and ancestral inbreeding in the grapevine cultivar Chardonnay.</title>
        <authorList>
            <person name="Roach M.J."/>
            <person name="Johnson D.L."/>
            <person name="Bohlmann J."/>
            <person name="van Vuuren H.J."/>
            <person name="Jones S.J."/>
            <person name="Pretorius I.S."/>
            <person name="Schmidt S.A."/>
            <person name="Borneman A.R."/>
        </authorList>
    </citation>
    <scope>NUCLEOTIDE SEQUENCE [LARGE SCALE GENOMIC DNA]</scope>
    <source>
        <strain evidence="3">cv. Chardonnay</strain>
        <tissue evidence="2">Leaf</tissue>
    </source>
</reference>
<dbReference type="Proteomes" id="UP000288805">
    <property type="component" value="Unassembled WGS sequence"/>
</dbReference>
<sequence>MMSGGIKEVTTWASSKAVEEQSKIDDSDKRLNSELSTSYSFALESSKQASQGGGGTGRSSGLRRAKVAYTCLYRLHKLLAKEIEDGREINGKTSEVDNRSASSLLRWMGSRAVVVDAEKIVVANCGDLRAVQYRRGVQPSRDH</sequence>
<name>A0A438J5I0_VITVI</name>
<protein>
    <recommendedName>
        <fullName evidence="4">PPM-type phosphatase domain-containing protein</fullName>
    </recommendedName>
</protein>
<dbReference type="Gene3D" id="3.60.40.10">
    <property type="entry name" value="PPM-type phosphatase domain"/>
    <property type="match status" value="1"/>
</dbReference>
<dbReference type="EMBL" id="QGNW01000062">
    <property type="protein sequence ID" value="RVX04208.1"/>
    <property type="molecule type" value="Genomic_DNA"/>
</dbReference>
<feature type="compositionally biased region" description="Basic and acidic residues" evidence="1">
    <location>
        <begin position="17"/>
        <end position="30"/>
    </location>
</feature>
<evidence type="ECO:0000313" key="3">
    <source>
        <dbReference type="Proteomes" id="UP000288805"/>
    </source>
</evidence>
<organism evidence="2 3">
    <name type="scientific">Vitis vinifera</name>
    <name type="common">Grape</name>
    <dbReference type="NCBI Taxonomy" id="29760"/>
    <lineage>
        <taxon>Eukaryota</taxon>
        <taxon>Viridiplantae</taxon>
        <taxon>Streptophyta</taxon>
        <taxon>Embryophyta</taxon>
        <taxon>Tracheophyta</taxon>
        <taxon>Spermatophyta</taxon>
        <taxon>Magnoliopsida</taxon>
        <taxon>eudicotyledons</taxon>
        <taxon>Gunneridae</taxon>
        <taxon>Pentapetalae</taxon>
        <taxon>rosids</taxon>
        <taxon>Vitales</taxon>
        <taxon>Vitaceae</taxon>
        <taxon>Viteae</taxon>
        <taxon>Vitis</taxon>
    </lineage>
</organism>
<feature type="region of interest" description="Disordered" evidence="1">
    <location>
        <begin position="1"/>
        <end position="30"/>
    </location>
</feature>